<dbReference type="Proteomes" id="UP000814033">
    <property type="component" value="Unassembled WGS sequence"/>
</dbReference>
<gene>
    <name evidence="1" type="ORF">FA95DRAFT_1542174</name>
</gene>
<sequence length="189" mass="20631">MAPTPAGAKKRKPPTFVHLPADRAKKLKRDWVTKQKIKSKWKAEKRKEGIVTQRDIASGRRRDEGEQGTADDAEDDDGGDGGEAESSEEEDTQPPPRPGNPPKPDIVVDDPTKPSLRELQRQAYSKDSLHTFKSRGTSRKPGTTSRGGRGGVTTGAGRGAPRGEIGGRGQPDMRLRMTAMLEKIKRDLA</sequence>
<reference evidence="1" key="1">
    <citation type="submission" date="2021-02" db="EMBL/GenBank/DDBJ databases">
        <authorList>
            <consortium name="DOE Joint Genome Institute"/>
            <person name="Ahrendt S."/>
            <person name="Looney B.P."/>
            <person name="Miyauchi S."/>
            <person name="Morin E."/>
            <person name="Drula E."/>
            <person name="Courty P.E."/>
            <person name="Chicoki N."/>
            <person name="Fauchery L."/>
            <person name="Kohler A."/>
            <person name="Kuo A."/>
            <person name="Labutti K."/>
            <person name="Pangilinan J."/>
            <person name="Lipzen A."/>
            <person name="Riley R."/>
            <person name="Andreopoulos W."/>
            <person name="He G."/>
            <person name="Johnson J."/>
            <person name="Barry K.W."/>
            <person name="Grigoriev I.V."/>
            <person name="Nagy L."/>
            <person name="Hibbett D."/>
            <person name="Henrissat B."/>
            <person name="Matheny P.B."/>
            <person name="Labbe J."/>
            <person name="Martin F."/>
        </authorList>
    </citation>
    <scope>NUCLEOTIDE SEQUENCE</scope>
    <source>
        <strain evidence="1">FP105234-sp</strain>
    </source>
</reference>
<evidence type="ECO:0000313" key="1">
    <source>
        <dbReference type="EMBL" id="KAI0046702.1"/>
    </source>
</evidence>
<protein>
    <submittedName>
        <fullName evidence="1">Uncharacterized protein</fullName>
    </submittedName>
</protein>
<keyword evidence="2" id="KW-1185">Reference proteome</keyword>
<accession>A0ACB8RSA7</accession>
<dbReference type="EMBL" id="MU275919">
    <property type="protein sequence ID" value="KAI0046702.1"/>
    <property type="molecule type" value="Genomic_DNA"/>
</dbReference>
<name>A0ACB8RSA7_9AGAM</name>
<organism evidence="1 2">
    <name type="scientific">Auriscalpium vulgare</name>
    <dbReference type="NCBI Taxonomy" id="40419"/>
    <lineage>
        <taxon>Eukaryota</taxon>
        <taxon>Fungi</taxon>
        <taxon>Dikarya</taxon>
        <taxon>Basidiomycota</taxon>
        <taxon>Agaricomycotina</taxon>
        <taxon>Agaricomycetes</taxon>
        <taxon>Russulales</taxon>
        <taxon>Auriscalpiaceae</taxon>
        <taxon>Auriscalpium</taxon>
    </lineage>
</organism>
<comment type="caution">
    <text evidence="1">The sequence shown here is derived from an EMBL/GenBank/DDBJ whole genome shotgun (WGS) entry which is preliminary data.</text>
</comment>
<proteinExistence type="predicted"/>
<evidence type="ECO:0000313" key="2">
    <source>
        <dbReference type="Proteomes" id="UP000814033"/>
    </source>
</evidence>
<reference evidence="1" key="2">
    <citation type="journal article" date="2022" name="New Phytol.">
        <title>Evolutionary transition to the ectomycorrhizal habit in the genomes of a hyperdiverse lineage of mushroom-forming fungi.</title>
        <authorList>
            <person name="Looney B."/>
            <person name="Miyauchi S."/>
            <person name="Morin E."/>
            <person name="Drula E."/>
            <person name="Courty P.E."/>
            <person name="Kohler A."/>
            <person name="Kuo A."/>
            <person name="LaButti K."/>
            <person name="Pangilinan J."/>
            <person name="Lipzen A."/>
            <person name="Riley R."/>
            <person name="Andreopoulos W."/>
            <person name="He G."/>
            <person name="Johnson J."/>
            <person name="Nolan M."/>
            <person name="Tritt A."/>
            <person name="Barry K.W."/>
            <person name="Grigoriev I.V."/>
            <person name="Nagy L.G."/>
            <person name="Hibbett D."/>
            <person name="Henrissat B."/>
            <person name="Matheny P.B."/>
            <person name="Labbe J."/>
            <person name="Martin F.M."/>
        </authorList>
    </citation>
    <scope>NUCLEOTIDE SEQUENCE</scope>
    <source>
        <strain evidence="1">FP105234-sp</strain>
    </source>
</reference>